<evidence type="ECO:0000313" key="3">
    <source>
        <dbReference type="EMBL" id="KAE9539579.1"/>
    </source>
</evidence>
<dbReference type="InterPro" id="IPR013783">
    <property type="entry name" value="Ig-like_fold"/>
</dbReference>
<dbReference type="PROSITE" id="PS00022">
    <property type="entry name" value="EGF_1"/>
    <property type="match status" value="2"/>
</dbReference>
<feature type="domain" description="Fibronectin type-III" evidence="2">
    <location>
        <begin position="795"/>
        <end position="891"/>
    </location>
</feature>
<dbReference type="InterPro" id="IPR036116">
    <property type="entry name" value="FN3_sf"/>
</dbReference>
<dbReference type="PROSITE" id="PS50853">
    <property type="entry name" value="FN3"/>
    <property type="match status" value="3"/>
</dbReference>
<dbReference type="PANTHER" id="PTHR46957:SF3">
    <property type="entry name" value="CYTOKINE RECEPTOR"/>
    <property type="match status" value="1"/>
</dbReference>
<proteinExistence type="predicted"/>
<dbReference type="Gene3D" id="2.170.300.10">
    <property type="entry name" value="Tie2 ligand-binding domain superfamily"/>
    <property type="match status" value="1"/>
</dbReference>
<accession>A0A6G0TXA8</accession>
<comment type="caution">
    <text evidence="3">The sequence shown here is derived from an EMBL/GenBank/DDBJ whole genome shotgun (WGS) entry which is preliminary data.</text>
</comment>
<name>A0A6G0TXA8_APHGL</name>
<feature type="signal peptide" evidence="1">
    <location>
        <begin position="1"/>
        <end position="18"/>
    </location>
</feature>
<dbReference type="Proteomes" id="UP000475862">
    <property type="component" value="Unassembled WGS sequence"/>
</dbReference>
<dbReference type="Pfam" id="PF00041">
    <property type="entry name" value="fn3"/>
    <property type="match status" value="3"/>
</dbReference>
<dbReference type="AlphaFoldDB" id="A0A6G0TXA8"/>
<dbReference type="OrthoDB" id="6610399at2759"/>
<dbReference type="CDD" id="cd00063">
    <property type="entry name" value="FN3"/>
    <property type="match status" value="4"/>
</dbReference>
<feature type="domain" description="Fibronectin type-III" evidence="2">
    <location>
        <begin position="572"/>
        <end position="679"/>
    </location>
</feature>
<keyword evidence="4" id="KW-1185">Reference proteome</keyword>
<organism evidence="3 4">
    <name type="scientific">Aphis glycines</name>
    <name type="common">Soybean aphid</name>
    <dbReference type="NCBI Taxonomy" id="307491"/>
    <lineage>
        <taxon>Eukaryota</taxon>
        <taxon>Metazoa</taxon>
        <taxon>Ecdysozoa</taxon>
        <taxon>Arthropoda</taxon>
        <taxon>Hexapoda</taxon>
        <taxon>Insecta</taxon>
        <taxon>Pterygota</taxon>
        <taxon>Neoptera</taxon>
        <taxon>Paraneoptera</taxon>
        <taxon>Hemiptera</taxon>
        <taxon>Sternorrhyncha</taxon>
        <taxon>Aphidomorpha</taxon>
        <taxon>Aphidoidea</taxon>
        <taxon>Aphididae</taxon>
        <taxon>Aphidini</taxon>
        <taxon>Aphis</taxon>
        <taxon>Aphis</taxon>
    </lineage>
</organism>
<feature type="chain" id="PRO_5026008167" description="Fibronectin type-III domain-containing protein" evidence="1">
    <location>
        <begin position="19"/>
        <end position="1136"/>
    </location>
</feature>
<dbReference type="InterPro" id="IPR000742">
    <property type="entry name" value="EGF"/>
</dbReference>
<keyword evidence="1" id="KW-0732">Signal</keyword>
<reference evidence="3 4" key="1">
    <citation type="submission" date="2019-08" db="EMBL/GenBank/DDBJ databases">
        <title>The genome of the soybean aphid Biotype 1, its phylome, world population structure and adaptation to the North American continent.</title>
        <authorList>
            <person name="Giordano R."/>
            <person name="Donthu R.K."/>
            <person name="Hernandez A.G."/>
            <person name="Wright C.L."/>
            <person name="Zimin A.V."/>
        </authorList>
    </citation>
    <scope>NUCLEOTIDE SEQUENCE [LARGE SCALE GENOMIC DNA]</scope>
    <source>
        <tissue evidence="3">Whole aphids</tissue>
    </source>
</reference>
<feature type="domain" description="Fibronectin type-III" evidence="2">
    <location>
        <begin position="999"/>
        <end position="1101"/>
    </location>
</feature>
<dbReference type="SMART" id="SM00060">
    <property type="entry name" value="FN3"/>
    <property type="match status" value="6"/>
</dbReference>
<evidence type="ECO:0000313" key="4">
    <source>
        <dbReference type="Proteomes" id="UP000475862"/>
    </source>
</evidence>
<gene>
    <name evidence="3" type="ORF">AGLY_004831</name>
</gene>
<evidence type="ECO:0000256" key="1">
    <source>
        <dbReference type="SAM" id="SignalP"/>
    </source>
</evidence>
<dbReference type="GO" id="GO:0016020">
    <property type="term" value="C:membrane"/>
    <property type="evidence" value="ECO:0007669"/>
    <property type="project" value="UniProtKB-SubCell"/>
</dbReference>
<dbReference type="EMBL" id="VYZN01000014">
    <property type="protein sequence ID" value="KAE9539579.1"/>
    <property type="molecule type" value="Genomic_DNA"/>
</dbReference>
<sequence length="1136" mass="130465">MNLKIVTVLILWIFVINGQIFNGSESHIEKKCTLSDFVPICTTIEYKSHTDDYDITAICKTTTAKYDGYLFKMANGLRCYDIKINLRTNAVGMPIMFNGVILTSEKKSLEFTVYNSTYLKFNNYMFTKHDIYHQIKYNSTDWTISNMYMYDNAIPPKKFNYNLFLWKANTIEESFKIKWKQRNSIKMCIAISYLLEDESQCTLSMDLSVLNRDEIFDNKTISSYDIIESKVLTTVLFKSDYWLHENETYRLNFNLKRKSSEKYIRNENYYDGYSYRYKTVYAENCKIGIKRISQCTDENGNEHEEILTINAKELQEVLYFTSLTADVYPFEYEPREKSISLISQCLNGGIANKTGCICPPGFKGKNCEHGCGPNKFGTDCAGMCSIHQTQCQQMIFCTKGFGCKCPAGYNGKECNKECTSGTYGVNCEQQCSEGCRFNSCNVFTGVCDKGCTTNYTPPDCKEKYPWLKSPPQLESSADFKSIKLKIDLNSENIQGSSNVKSDYYQIVFKMTSKVSEFQYSEMKEIGEQDSVIEITNLKPGMLYTFGAILVSEDGNYNIENIKTADYYTKCLLPRSTNYDVKLLSGTNYINVTWNKLNDENEEDCKITEYLLKLIYTNTYSSNTAFQPLNYLEEVKSNNNQGYVFENLLPGERYAVQVTAITSLGQSNSSRLSYINTEPYGYIEIKNIKTELNQNSSMIITWDVDQSQTFLPLSYEIKYKVEKQKVNNHFSCSNNVLTNNWTSVLVYHYRKKEISDLIPNTQYVIKVDPKIKGYTYDDNANIIFLKTPISKPNLTPIINENNSWYITNQSVYFSWKINNAECSKLNGFFRGYQIILKDIIEGTQEEKSIKENTITFDELKPDTKYELQVYVLTNYGYNLEQGLLIPFKTKLKYLVPVDELIVYKKNLKRKSIGIRWSFNDTDVIDGFIVIVIDENLSSTKQIIIEPERCIAWPTFYCTTIDNLIPNNQYTIQIKAKSLNYPTGGSTSSVVTNFNDGFADKPENLRTTNVGPTYISFEWDIPWIHNGVLKSFIVNIEEISSKDIDKCCESKPDVEIPVTEELPTYNCTINDLKPGSTYSIGVLSKTSSYGQTSKIHVTTLPFSAASDVEDEQTIQIEESTSAQYYDSTTVNMYDDDNR</sequence>
<dbReference type="InterPro" id="IPR003961">
    <property type="entry name" value="FN3_dom"/>
</dbReference>
<evidence type="ECO:0000259" key="2">
    <source>
        <dbReference type="PROSITE" id="PS50853"/>
    </source>
</evidence>
<protein>
    <recommendedName>
        <fullName evidence="2">Fibronectin type-III domain-containing protein</fullName>
    </recommendedName>
</protein>
<dbReference type="PANTHER" id="PTHR46957">
    <property type="entry name" value="CYTOKINE RECEPTOR"/>
    <property type="match status" value="1"/>
</dbReference>
<dbReference type="SUPFAM" id="SSF49265">
    <property type="entry name" value="Fibronectin type III"/>
    <property type="match status" value="3"/>
</dbReference>
<dbReference type="InterPro" id="IPR050713">
    <property type="entry name" value="RTP_Phos/Ushers"/>
</dbReference>
<dbReference type="Gene3D" id="2.60.40.10">
    <property type="entry name" value="Immunoglobulins"/>
    <property type="match status" value="3"/>
</dbReference>